<organism evidence="6 7">
    <name type="scientific">Linum trigynum</name>
    <dbReference type="NCBI Taxonomy" id="586398"/>
    <lineage>
        <taxon>Eukaryota</taxon>
        <taxon>Viridiplantae</taxon>
        <taxon>Streptophyta</taxon>
        <taxon>Embryophyta</taxon>
        <taxon>Tracheophyta</taxon>
        <taxon>Spermatophyta</taxon>
        <taxon>Magnoliopsida</taxon>
        <taxon>eudicotyledons</taxon>
        <taxon>Gunneridae</taxon>
        <taxon>Pentapetalae</taxon>
        <taxon>rosids</taxon>
        <taxon>fabids</taxon>
        <taxon>Malpighiales</taxon>
        <taxon>Linaceae</taxon>
        <taxon>Linum</taxon>
    </lineage>
</organism>
<dbReference type="GO" id="GO:0003824">
    <property type="term" value="F:catalytic activity"/>
    <property type="evidence" value="ECO:0007669"/>
    <property type="project" value="UniProtKB-ARBA"/>
</dbReference>
<accession>A0AAV2EV33</accession>
<reference evidence="6 7" key="1">
    <citation type="submission" date="2024-04" db="EMBL/GenBank/DDBJ databases">
        <authorList>
            <person name="Fracassetti M."/>
        </authorList>
    </citation>
    <scope>NUCLEOTIDE SEQUENCE [LARGE SCALE GENOMIC DNA]</scope>
</reference>
<protein>
    <recommendedName>
        <fullName evidence="5">CHASE domain-containing protein</fullName>
    </recommendedName>
</protein>
<evidence type="ECO:0000313" key="6">
    <source>
        <dbReference type="EMBL" id="CAL1389305.1"/>
    </source>
</evidence>
<evidence type="ECO:0000256" key="4">
    <source>
        <dbReference type="ARBA" id="ARBA00023136"/>
    </source>
</evidence>
<name>A0AAV2EV33_9ROSI</name>
<dbReference type="Proteomes" id="UP001497516">
    <property type="component" value="Chromosome 5"/>
</dbReference>
<comment type="subcellular location">
    <subcellularLocation>
        <location evidence="1">Membrane</location>
    </subcellularLocation>
</comment>
<dbReference type="EMBL" id="OZ034818">
    <property type="protein sequence ID" value="CAL1389305.1"/>
    <property type="molecule type" value="Genomic_DNA"/>
</dbReference>
<dbReference type="Pfam" id="PF03924">
    <property type="entry name" value="CHASE"/>
    <property type="match status" value="1"/>
</dbReference>
<dbReference type="InterPro" id="IPR006189">
    <property type="entry name" value="CHASE_dom"/>
</dbReference>
<sequence length="67" mass="7435">MLVCFQTIMQEDKENILRAQSIGKAAITEPFRLLGSHHLGVVFTFPVYKSKLPSSSTIQQRIEATAG</sequence>
<keyword evidence="2" id="KW-0812">Transmembrane</keyword>
<dbReference type="PROSITE" id="PS50839">
    <property type="entry name" value="CHASE"/>
    <property type="match status" value="1"/>
</dbReference>
<evidence type="ECO:0000256" key="1">
    <source>
        <dbReference type="ARBA" id="ARBA00004370"/>
    </source>
</evidence>
<evidence type="ECO:0000259" key="5">
    <source>
        <dbReference type="PROSITE" id="PS50839"/>
    </source>
</evidence>
<evidence type="ECO:0000256" key="2">
    <source>
        <dbReference type="ARBA" id="ARBA00022692"/>
    </source>
</evidence>
<proteinExistence type="predicted"/>
<dbReference type="AlphaFoldDB" id="A0AAV2EV33"/>
<feature type="domain" description="CHASE" evidence="5">
    <location>
        <begin position="1"/>
        <end position="67"/>
    </location>
</feature>
<keyword evidence="3" id="KW-1133">Transmembrane helix</keyword>
<dbReference type="InterPro" id="IPR042240">
    <property type="entry name" value="CHASE_sf"/>
</dbReference>
<gene>
    <name evidence="6" type="ORF">LTRI10_LOCUS30173</name>
</gene>
<keyword evidence="7" id="KW-1185">Reference proteome</keyword>
<keyword evidence="4" id="KW-0472">Membrane</keyword>
<dbReference type="GO" id="GO:0016020">
    <property type="term" value="C:membrane"/>
    <property type="evidence" value="ECO:0007669"/>
    <property type="project" value="UniProtKB-SubCell"/>
</dbReference>
<dbReference type="GO" id="GO:0007165">
    <property type="term" value="P:signal transduction"/>
    <property type="evidence" value="ECO:0007669"/>
    <property type="project" value="UniProtKB-ARBA"/>
</dbReference>
<evidence type="ECO:0000256" key="3">
    <source>
        <dbReference type="ARBA" id="ARBA00022989"/>
    </source>
</evidence>
<evidence type="ECO:0000313" key="7">
    <source>
        <dbReference type="Proteomes" id="UP001497516"/>
    </source>
</evidence>
<dbReference type="Gene3D" id="3.30.450.350">
    <property type="entry name" value="CHASE domain"/>
    <property type="match status" value="1"/>
</dbReference>